<keyword evidence="3" id="KW-1185">Reference proteome</keyword>
<gene>
    <name evidence="2" type="ORF">ABMA27_004396</name>
    <name evidence="1" type="ORF">ABMA28_004593</name>
</gene>
<evidence type="ECO:0000313" key="4">
    <source>
        <dbReference type="Proteomes" id="UP001549921"/>
    </source>
</evidence>
<dbReference type="Proteomes" id="UP001549920">
    <property type="component" value="Unassembled WGS sequence"/>
</dbReference>
<dbReference type="SUPFAM" id="SSF63825">
    <property type="entry name" value="YWTD domain"/>
    <property type="match status" value="1"/>
</dbReference>
<evidence type="ECO:0000313" key="1">
    <source>
        <dbReference type="EMBL" id="KAL0822549.1"/>
    </source>
</evidence>
<dbReference type="EMBL" id="JBEUOH010000016">
    <property type="protein sequence ID" value="KAL0871953.1"/>
    <property type="molecule type" value="Genomic_DNA"/>
</dbReference>
<accession>A0ABD0SRT1</accession>
<evidence type="ECO:0000313" key="3">
    <source>
        <dbReference type="Proteomes" id="UP001549920"/>
    </source>
</evidence>
<dbReference type="EMBL" id="JBEDNZ010000016">
    <property type="protein sequence ID" value="KAL0822549.1"/>
    <property type="molecule type" value="Genomic_DNA"/>
</dbReference>
<organism evidence="1 4">
    <name type="scientific">Loxostege sticticalis</name>
    <name type="common">Beet webworm moth</name>
    <dbReference type="NCBI Taxonomy" id="481309"/>
    <lineage>
        <taxon>Eukaryota</taxon>
        <taxon>Metazoa</taxon>
        <taxon>Ecdysozoa</taxon>
        <taxon>Arthropoda</taxon>
        <taxon>Hexapoda</taxon>
        <taxon>Insecta</taxon>
        <taxon>Pterygota</taxon>
        <taxon>Neoptera</taxon>
        <taxon>Endopterygota</taxon>
        <taxon>Lepidoptera</taxon>
        <taxon>Glossata</taxon>
        <taxon>Ditrysia</taxon>
        <taxon>Pyraloidea</taxon>
        <taxon>Crambidae</taxon>
        <taxon>Pyraustinae</taxon>
        <taxon>Loxostege</taxon>
    </lineage>
</organism>
<dbReference type="Proteomes" id="UP001549921">
    <property type="component" value="Unassembled WGS sequence"/>
</dbReference>
<proteinExistence type="predicted"/>
<reference evidence="3 4" key="1">
    <citation type="submission" date="2024-06" db="EMBL/GenBank/DDBJ databases">
        <title>A chromosome-level genome assembly of beet webworm, Loxostege sticticalis.</title>
        <authorList>
            <person name="Zhang Y."/>
        </authorList>
    </citation>
    <scope>NUCLEOTIDE SEQUENCE [LARGE SCALE GENOMIC DNA]</scope>
    <source>
        <strain evidence="2">AQ026</strain>
        <strain evidence="1">AQ028</strain>
        <tissue evidence="1">Male pupae</tissue>
        <tissue evidence="2">Whole body</tissue>
    </source>
</reference>
<name>A0ABD0SRT1_LOXSC</name>
<comment type="caution">
    <text evidence="1">The sequence shown here is derived from an EMBL/GenBank/DDBJ whole genome shotgun (WGS) entry which is preliminary data.</text>
</comment>
<protein>
    <recommendedName>
        <fullName evidence="5">Ommochrome-binding protein</fullName>
    </recommendedName>
</protein>
<sequence>MFSYQEDVAFMEVSGKLHKKHVVLADVNIPYKFSLNRSKDCLFFCINADDFSEHSFHSVVLDLQSRLATIIPGVRNGFASAVDQTTGAVYLGGSDGIYQYNFHTKDVNRLPLISGVDIFDMYFHNYLYFVDTANQNIHVLKNNLPILIPELKDYQIQHFVVDAQENVIFVNSTGLFILMKGSKLATLYDDRSINFRGATTDMQGVPHFIAQDGIYSIDENKELVKIITLDNGYGLAFDKDNNIIYSDERTVNKLISHEKSRARLQEAVISNQS</sequence>
<evidence type="ECO:0008006" key="5">
    <source>
        <dbReference type="Google" id="ProtNLM"/>
    </source>
</evidence>
<evidence type="ECO:0000313" key="2">
    <source>
        <dbReference type="EMBL" id="KAL0871953.1"/>
    </source>
</evidence>
<dbReference type="AlphaFoldDB" id="A0ABD0SRT1"/>